<gene>
    <name evidence="2" type="ORF">GCM10023187_32700</name>
</gene>
<keyword evidence="3" id="KW-1185">Reference proteome</keyword>
<proteinExistence type="predicted"/>
<keyword evidence="1" id="KW-1133">Transmembrane helix</keyword>
<accession>A0ABP8KLD9</accession>
<evidence type="ECO:0008006" key="4">
    <source>
        <dbReference type="Google" id="ProtNLM"/>
    </source>
</evidence>
<dbReference type="RefSeq" id="WP_345268909.1">
    <property type="nucleotide sequence ID" value="NZ_BAABHB010000006.1"/>
</dbReference>
<keyword evidence="1" id="KW-0472">Membrane</keyword>
<evidence type="ECO:0000256" key="1">
    <source>
        <dbReference type="SAM" id="Phobius"/>
    </source>
</evidence>
<evidence type="ECO:0000313" key="3">
    <source>
        <dbReference type="Proteomes" id="UP001500936"/>
    </source>
</evidence>
<dbReference type="Gene3D" id="1.25.40.10">
    <property type="entry name" value="Tetratricopeptide repeat domain"/>
    <property type="match status" value="1"/>
</dbReference>
<dbReference type="EMBL" id="BAABHB010000006">
    <property type="protein sequence ID" value="GAA4409431.1"/>
    <property type="molecule type" value="Genomic_DNA"/>
</dbReference>
<comment type="caution">
    <text evidence="2">The sequence shown here is derived from an EMBL/GenBank/DDBJ whole genome shotgun (WGS) entry which is preliminary data.</text>
</comment>
<organism evidence="2 3">
    <name type="scientific">Nibrella viscosa</name>
    <dbReference type="NCBI Taxonomy" id="1084524"/>
    <lineage>
        <taxon>Bacteria</taxon>
        <taxon>Pseudomonadati</taxon>
        <taxon>Bacteroidota</taxon>
        <taxon>Cytophagia</taxon>
        <taxon>Cytophagales</taxon>
        <taxon>Spirosomataceae</taxon>
        <taxon>Nibrella</taxon>
    </lineage>
</organism>
<protein>
    <recommendedName>
        <fullName evidence="4">Tetratricopeptide repeat-containing protein</fullName>
    </recommendedName>
</protein>
<sequence length="242" mass="26785">MNELERIDDYFSGRMTAPERTAFEADLQSDPGLADTTAFYLMTRRAANAESREQRRAEWVTRQNTTPTPTRRLGIWAYASAAAACLLLILGIGWYIRQQNSQPTATALAEAYINRNFSDLGQAMGGTSDSLSMGKAAYNAGKFAEAGALFTAVLQREPDNPDALTFAGIVSLRTEKYDQAIGYFNRLSLLPVYPNTGTFYEALAHLKRNQPMDKNQAEKLLQTVIDKNLAGKKEAEELINAL</sequence>
<dbReference type="SUPFAM" id="SSF48452">
    <property type="entry name" value="TPR-like"/>
    <property type="match status" value="1"/>
</dbReference>
<evidence type="ECO:0000313" key="2">
    <source>
        <dbReference type="EMBL" id="GAA4409431.1"/>
    </source>
</evidence>
<feature type="transmembrane region" description="Helical" evidence="1">
    <location>
        <begin position="75"/>
        <end position="96"/>
    </location>
</feature>
<keyword evidence="1" id="KW-0812">Transmembrane</keyword>
<dbReference type="Pfam" id="PF13432">
    <property type="entry name" value="TPR_16"/>
    <property type="match status" value="1"/>
</dbReference>
<name>A0ABP8KLD9_9BACT</name>
<dbReference type="Proteomes" id="UP001500936">
    <property type="component" value="Unassembled WGS sequence"/>
</dbReference>
<reference evidence="3" key="1">
    <citation type="journal article" date="2019" name="Int. J. Syst. Evol. Microbiol.">
        <title>The Global Catalogue of Microorganisms (GCM) 10K type strain sequencing project: providing services to taxonomists for standard genome sequencing and annotation.</title>
        <authorList>
            <consortium name="The Broad Institute Genomics Platform"/>
            <consortium name="The Broad Institute Genome Sequencing Center for Infectious Disease"/>
            <person name="Wu L."/>
            <person name="Ma J."/>
        </authorList>
    </citation>
    <scope>NUCLEOTIDE SEQUENCE [LARGE SCALE GENOMIC DNA]</scope>
    <source>
        <strain evidence="3">JCM 17925</strain>
    </source>
</reference>
<dbReference type="InterPro" id="IPR011990">
    <property type="entry name" value="TPR-like_helical_dom_sf"/>
</dbReference>